<feature type="transmembrane region" description="Helical" evidence="5">
    <location>
        <begin position="433"/>
        <end position="457"/>
    </location>
</feature>
<protein>
    <submittedName>
        <fullName evidence="7">EmrB/QacA subfamily drug resistance transporter</fullName>
    </submittedName>
</protein>
<feature type="transmembrane region" description="Helical" evidence="5">
    <location>
        <begin position="86"/>
        <end position="105"/>
    </location>
</feature>
<dbReference type="CDD" id="cd17321">
    <property type="entry name" value="MFS_MMR_MDR_like"/>
    <property type="match status" value="1"/>
</dbReference>
<dbReference type="InterPro" id="IPR036259">
    <property type="entry name" value="MFS_trans_sf"/>
</dbReference>
<feature type="transmembrane region" description="Helical" evidence="5">
    <location>
        <begin position="209"/>
        <end position="229"/>
    </location>
</feature>
<keyword evidence="8" id="KW-1185">Reference proteome</keyword>
<dbReference type="Proteomes" id="UP001519332">
    <property type="component" value="Unassembled WGS sequence"/>
</dbReference>
<comment type="caution">
    <text evidence="7">The sequence shown here is derived from an EMBL/GenBank/DDBJ whole genome shotgun (WGS) entry which is preliminary data.</text>
</comment>
<feature type="transmembrane region" description="Helical" evidence="5">
    <location>
        <begin position="309"/>
        <end position="329"/>
    </location>
</feature>
<gene>
    <name evidence="7" type="ORF">JOF56_010533</name>
</gene>
<feature type="domain" description="Major facilitator superfamily (MFS) profile" evidence="6">
    <location>
        <begin position="20"/>
        <end position="463"/>
    </location>
</feature>
<evidence type="ECO:0000256" key="2">
    <source>
        <dbReference type="ARBA" id="ARBA00022692"/>
    </source>
</evidence>
<name>A0ABS4U0G4_9PSEU</name>
<keyword evidence="4 5" id="KW-0472">Membrane</keyword>
<dbReference type="EMBL" id="JAGINW010000001">
    <property type="protein sequence ID" value="MBP2330148.1"/>
    <property type="molecule type" value="Genomic_DNA"/>
</dbReference>
<keyword evidence="2 5" id="KW-0812">Transmembrane</keyword>
<proteinExistence type="predicted"/>
<dbReference type="InterPro" id="IPR020846">
    <property type="entry name" value="MFS_dom"/>
</dbReference>
<dbReference type="InterPro" id="IPR011701">
    <property type="entry name" value="MFS"/>
</dbReference>
<evidence type="ECO:0000256" key="1">
    <source>
        <dbReference type="ARBA" id="ARBA00004651"/>
    </source>
</evidence>
<feature type="transmembrane region" description="Helical" evidence="5">
    <location>
        <begin position="275"/>
        <end position="297"/>
    </location>
</feature>
<feature type="transmembrane region" description="Helical" evidence="5">
    <location>
        <begin position="374"/>
        <end position="395"/>
    </location>
</feature>
<accession>A0ABS4U0G4</accession>
<reference evidence="7 8" key="1">
    <citation type="submission" date="2021-03" db="EMBL/GenBank/DDBJ databases">
        <title>Sequencing the genomes of 1000 actinobacteria strains.</title>
        <authorList>
            <person name="Klenk H.-P."/>
        </authorList>
    </citation>
    <scope>NUCLEOTIDE SEQUENCE [LARGE SCALE GENOMIC DNA]</scope>
    <source>
        <strain evidence="7 8">DSM 46670</strain>
    </source>
</reference>
<dbReference type="SUPFAM" id="SSF103473">
    <property type="entry name" value="MFS general substrate transporter"/>
    <property type="match status" value="1"/>
</dbReference>
<feature type="transmembrane region" description="Helical" evidence="5">
    <location>
        <begin position="235"/>
        <end position="254"/>
    </location>
</feature>
<dbReference type="PROSITE" id="PS50850">
    <property type="entry name" value="MFS"/>
    <property type="match status" value="1"/>
</dbReference>
<organism evidence="7 8">
    <name type="scientific">Kibdelosporangium banguiense</name>
    <dbReference type="NCBI Taxonomy" id="1365924"/>
    <lineage>
        <taxon>Bacteria</taxon>
        <taxon>Bacillati</taxon>
        <taxon>Actinomycetota</taxon>
        <taxon>Actinomycetes</taxon>
        <taxon>Pseudonocardiales</taxon>
        <taxon>Pseudonocardiaceae</taxon>
        <taxon>Kibdelosporangium</taxon>
    </lineage>
</organism>
<evidence type="ECO:0000256" key="5">
    <source>
        <dbReference type="SAM" id="Phobius"/>
    </source>
</evidence>
<evidence type="ECO:0000313" key="8">
    <source>
        <dbReference type="Proteomes" id="UP001519332"/>
    </source>
</evidence>
<sequence>MSTLLAAERTATPYRWRWRVLAVVLLAGVMDLLDSTVMNVAAPSVRAGIGGSEATLQWLAAGYTLAFGVLLVVGGRLGDRWGRRRLFVIGAIGFTLASAACAAAPNPSVLIAARVVQGALGALMIPQGFGVLTGVFGDHERGRAFSLFGPVMGLAGICGPILAGGLIALDLGGLDWRLIFLINLPLGALTVFGALRWMPADPGDPGARIDPVGVALVTAGSALLVYPLIQGRENGWPWWSFAALTAGVLAFALLGRRQRTSPSPILVPSLLGKRAFVGGLVVAVVFFTGLGGLLLVLSLRMQLDLGYSALQAAVALSPVAAGIMLGSLAAARLTRRLGRSILYVGLGVEILGLLGVAGAAVFSAPPLGAVPPMLVTGLGLGLLFGPLIQAVLATAGPSEVGSASGSLNAAQQLATALGVAVAGTLYFGLNGDVAGLVAGVLLAIAACLISAILVPVIPRSLTKGGDR</sequence>
<keyword evidence="3 5" id="KW-1133">Transmembrane helix</keyword>
<dbReference type="PANTHER" id="PTHR42718:SF39">
    <property type="entry name" value="ACTINORHODIN TRANSPORTER-RELATED"/>
    <property type="match status" value="1"/>
</dbReference>
<evidence type="ECO:0000259" key="6">
    <source>
        <dbReference type="PROSITE" id="PS50850"/>
    </source>
</evidence>
<feature type="transmembrane region" description="Helical" evidence="5">
    <location>
        <begin position="407"/>
        <end position="427"/>
    </location>
</feature>
<dbReference type="PANTHER" id="PTHR42718">
    <property type="entry name" value="MAJOR FACILITATOR SUPERFAMILY MULTIDRUG TRANSPORTER MFSC"/>
    <property type="match status" value="1"/>
</dbReference>
<dbReference type="Gene3D" id="1.20.1250.20">
    <property type="entry name" value="MFS general substrate transporter like domains"/>
    <property type="match status" value="1"/>
</dbReference>
<feature type="transmembrane region" description="Helical" evidence="5">
    <location>
        <begin position="178"/>
        <end position="197"/>
    </location>
</feature>
<feature type="transmembrane region" description="Helical" evidence="5">
    <location>
        <begin position="341"/>
        <end position="362"/>
    </location>
</feature>
<feature type="transmembrane region" description="Helical" evidence="5">
    <location>
        <begin position="144"/>
        <end position="166"/>
    </location>
</feature>
<comment type="subcellular location">
    <subcellularLocation>
        <location evidence="1">Cell membrane</location>
        <topology evidence="1">Multi-pass membrane protein</topology>
    </subcellularLocation>
</comment>
<dbReference type="Pfam" id="PF07690">
    <property type="entry name" value="MFS_1"/>
    <property type="match status" value="1"/>
</dbReference>
<feature type="transmembrane region" description="Helical" evidence="5">
    <location>
        <begin position="111"/>
        <end position="132"/>
    </location>
</feature>
<evidence type="ECO:0000256" key="3">
    <source>
        <dbReference type="ARBA" id="ARBA00022989"/>
    </source>
</evidence>
<feature type="transmembrane region" description="Helical" evidence="5">
    <location>
        <begin position="57"/>
        <end position="74"/>
    </location>
</feature>
<dbReference type="Gene3D" id="1.20.1720.10">
    <property type="entry name" value="Multidrug resistance protein D"/>
    <property type="match status" value="1"/>
</dbReference>
<dbReference type="RefSeq" id="WP_209646800.1">
    <property type="nucleotide sequence ID" value="NZ_JAGINW010000001.1"/>
</dbReference>
<evidence type="ECO:0000256" key="4">
    <source>
        <dbReference type="ARBA" id="ARBA00023136"/>
    </source>
</evidence>
<evidence type="ECO:0000313" key="7">
    <source>
        <dbReference type="EMBL" id="MBP2330148.1"/>
    </source>
</evidence>